<gene>
    <name evidence="3" type="ORF">EDD29_7543</name>
</gene>
<organism evidence="3 4">
    <name type="scientific">Actinocorallia herbida</name>
    <dbReference type="NCBI Taxonomy" id="58109"/>
    <lineage>
        <taxon>Bacteria</taxon>
        <taxon>Bacillati</taxon>
        <taxon>Actinomycetota</taxon>
        <taxon>Actinomycetes</taxon>
        <taxon>Streptosporangiales</taxon>
        <taxon>Thermomonosporaceae</taxon>
        <taxon>Actinocorallia</taxon>
    </lineage>
</organism>
<comment type="caution">
    <text evidence="3">The sequence shown here is derived from an EMBL/GenBank/DDBJ whole genome shotgun (WGS) entry which is preliminary data.</text>
</comment>
<feature type="transmembrane region" description="Helical" evidence="2">
    <location>
        <begin position="21"/>
        <end position="41"/>
    </location>
</feature>
<keyword evidence="2" id="KW-0812">Transmembrane</keyword>
<protein>
    <submittedName>
        <fullName evidence="3">Uncharacterized protein DUF4230</fullName>
    </submittedName>
</protein>
<name>A0A3N1D8H3_9ACTN</name>
<evidence type="ECO:0000256" key="2">
    <source>
        <dbReference type="SAM" id="Phobius"/>
    </source>
</evidence>
<keyword evidence="2" id="KW-0472">Membrane</keyword>
<reference evidence="3 4" key="1">
    <citation type="submission" date="2018-11" db="EMBL/GenBank/DDBJ databases">
        <title>Sequencing the genomes of 1000 actinobacteria strains.</title>
        <authorList>
            <person name="Klenk H.-P."/>
        </authorList>
    </citation>
    <scope>NUCLEOTIDE SEQUENCE [LARGE SCALE GENOMIC DNA]</scope>
    <source>
        <strain evidence="3 4">DSM 44254</strain>
    </source>
</reference>
<dbReference type="EMBL" id="RJKE01000001">
    <property type="protein sequence ID" value="ROO89834.1"/>
    <property type="molecule type" value="Genomic_DNA"/>
</dbReference>
<evidence type="ECO:0000313" key="3">
    <source>
        <dbReference type="EMBL" id="ROO89834.1"/>
    </source>
</evidence>
<dbReference type="Proteomes" id="UP000272400">
    <property type="component" value="Unassembled WGS sequence"/>
</dbReference>
<evidence type="ECO:0000313" key="4">
    <source>
        <dbReference type="Proteomes" id="UP000272400"/>
    </source>
</evidence>
<keyword evidence="4" id="KW-1185">Reference proteome</keyword>
<evidence type="ECO:0000256" key="1">
    <source>
        <dbReference type="SAM" id="MobiDB-lite"/>
    </source>
</evidence>
<dbReference type="RefSeq" id="WP_123668866.1">
    <property type="nucleotide sequence ID" value="NZ_RJKE01000001.1"/>
</dbReference>
<dbReference type="OrthoDB" id="3366858at2"/>
<sequence length="228" mass="24753">MNPTKSERADRSDKESGPRTSGRILKTGAVVVVLAVLYAVAQGLSLLPSWTDPFGLTTKDRSGPAVLKSIQDLSRYEAATGQFQVVVDLEKDAKFLPDSIRGERTLFVGVGSVDAYVDFSKIDQVKVSPDRTEVTIDLPAAALEEAALDNDKSYVFANERGLFDRFGDFFSSNPGDQQQVYQLAEDKIAEAAEASGLKQRADGNTKQMLENLMKALGFEKVTINGPQG</sequence>
<keyword evidence="2" id="KW-1133">Transmembrane helix</keyword>
<proteinExistence type="predicted"/>
<dbReference type="AlphaFoldDB" id="A0A3N1D8H3"/>
<dbReference type="InterPro" id="IPR025324">
    <property type="entry name" value="DUF4230"/>
</dbReference>
<feature type="compositionally biased region" description="Basic and acidic residues" evidence="1">
    <location>
        <begin position="1"/>
        <end position="17"/>
    </location>
</feature>
<dbReference type="Pfam" id="PF14014">
    <property type="entry name" value="DUF4230"/>
    <property type="match status" value="1"/>
</dbReference>
<accession>A0A3N1D8H3</accession>
<feature type="region of interest" description="Disordered" evidence="1">
    <location>
        <begin position="1"/>
        <end position="21"/>
    </location>
</feature>